<dbReference type="SUPFAM" id="SSF52833">
    <property type="entry name" value="Thioredoxin-like"/>
    <property type="match status" value="1"/>
</dbReference>
<keyword evidence="2" id="KW-1185">Reference proteome</keyword>
<dbReference type="OrthoDB" id="59229at2759"/>
<proteinExistence type="predicted"/>
<dbReference type="PANTHER" id="PTHR30041">
    <property type="entry name" value="ARSENATE REDUCTASE"/>
    <property type="match status" value="1"/>
</dbReference>
<evidence type="ECO:0000313" key="1">
    <source>
        <dbReference type="EMBL" id="EXX51285.1"/>
    </source>
</evidence>
<protein>
    <recommendedName>
        <fullName evidence="3">Arsenate reductase</fullName>
    </recommendedName>
</protein>
<dbReference type="OMA" id="LEICRYK"/>
<sequence length="145" mass="16688">MSFRLNMVQPILTLIYNPACNKCNKALSILHKTLEQQPGIFNLDLLDYQKTPLTRDQLRNIVQYLNIENDLSKILRNEDGTVKEGDATTKIEQPKSIQELTNIIKEQPIRLQRPILVDWDKGKAIIARPAEKVDGFLKELGYTKE</sequence>
<dbReference type="Pfam" id="PF07955">
    <property type="entry name" value="DUF1687"/>
    <property type="match status" value="1"/>
</dbReference>
<organism evidence="1 2">
    <name type="scientific">Rhizophagus irregularis (strain DAOM 197198w)</name>
    <name type="common">Glomus intraradices</name>
    <dbReference type="NCBI Taxonomy" id="1432141"/>
    <lineage>
        <taxon>Eukaryota</taxon>
        <taxon>Fungi</taxon>
        <taxon>Fungi incertae sedis</taxon>
        <taxon>Mucoromycota</taxon>
        <taxon>Glomeromycotina</taxon>
        <taxon>Glomeromycetes</taxon>
        <taxon>Glomerales</taxon>
        <taxon>Glomeraceae</taxon>
        <taxon>Rhizophagus</taxon>
    </lineage>
</organism>
<dbReference type="Proteomes" id="UP000022910">
    <property type="component" value="Unassembled WGS sequence"/>
</dbReference>
<name>A0A015IBR2_RHIIW</name>
<dbReference type="Gene3D" id="3.40.30.10">
    <property type="entry name" value="Glutaredoxin"/>
    <property type="match status" value="1"/>
</dbReference>
<dbReference type="EMBL" id="JEMT01029692">
    <property type="protein sequence ID" value="EXX51285.1"/>
    <property type="molecule type" value="Genomic_DNA"/>
</dbReference>
<dbReference type="HOGENOM" id="CLU_1787850_0_0_1"/>
<accession>A0A015IBR2</accession>
<dbReference type="PROSITE" id="PS51353">
    <property type="entry name" value="ARSC"/>
    <property type="match status" value="1"/>
</dbReference>
<dbReference type="InterPro" id="IPR036249">
    <property type="entry name" value="Thioredoxin-like_sf"/>
</dbReference>
<dbReference type="InterPro" id="IPR006660">
    <property type="entry name" value="Arsenate_reductase-like"/>
</dbReference>
<dbReference type="PANTHER" id="PTHR30041:SF4">
    <property type="entry name" value="ARSENATE REDUCTASE"/>
    <property type="match status" value="1"/>
</dbReference>
<dbReference type="InterPro" id="IPR012882">
    <property type="entry name" value="Fmp46"/>
</dbReference>
<evidence type="ECO:0000313" key="2">
    <source>
        <dbReference type="Proteomes" id="UP000022910"/>
    </source>
</evidence>
<dbReference type="AlphaFoldDB" id="A0A015IBR2"/>
<dbReference type="GO" id="GO:0005739">
    <property type="term" value="C:mitochondrion"/>
    <property type="evidence" value="ECO:0007669"/>
    <property type="project" value="InterPro"/>
</dbReference>
<reference evidence="1 2" key="1">
    <citation type="submission" date="2014-02" db="EMBL/GenBank/DDBJ databases">
        <title>Single nucleus genome sequencing reveals high similarity among nuclei of an endomycorrhizal fungus.</title>
        <authorList>
            <person name="Lin K."/>
            <person name="Geurts R."/>
            <person name="Zhang Z."/>
            <person name="Limpens E."/>
            <person name="Saunders D.G."/>
            <person name="Mu D."/>
            <person name="Pang E."/>
            <person name="Cao H."/>
            <person name="Cha H."/>
            <person name="Lin T."/>
            <person name="Zhou Q."/>
            <person name="Shang Y."/>
            <person name="Li Y."/>
            <person name="Ivanov S."/>
            <person name="Sharma T."/>
            <person name="Velzen R.V."/>
            <person name="Ruijter N.D."/>
            <person name="Aanen D.K."/>
            <person name="Win J."/>
            <person name="Kamoun S."/>
            <person name="Bisseling T."/>
            <person name="Huang S."/>
        </authorList>
    </citation>
    <scope>NUCLEOTIDE SEQUENCE [LARGE SCALE GENOMIC DNA]</scope>
    <source>
        <strain evidence="2">DAOM197198w</strain>
    </source>
</reference>
<dbReference type="GO" id="GO:0016491">
    <property type="term" value="F:oxidoreductase activity"/>
    <property type="evidence" value="ECO:0007669"/>
    <property type="project" value="InterPro"/>
</dbReference>
<gene>
    <name evidence="1" type="ORF">RirG_263340</name>
</gene>
<comment type="caution">
    <text evidence="1">The sequence shown here is derived from an EMBL/GenBank/DDBJ whole genome shotgun (WGS) entry which is preliminary data.</text>
</comment>
<evidence type="ECO:0008006" key="3">
    <source>
        <dbReference type="Google" id="ProtNLM"/>
    </source>
</evidence>